<comment type="caution">
    <text evidence="10">The sequence shown here is derived from an EMBL/GenBank/DDBJ whole genome shotgun (WGS) entry which is preliminary data.</text>
</comment>
<evidence type="ECO:0000256" key="4">
    <source>
        <dbReference type="ARBA" id="ARBA00022692"/>
    </source>
</evidence>
<dbReference type="RefSeq" id="WP_132372241.1">
    <property type="nucleotide sequence ID" value="NZ_SMAN01000015.1"/>
</dbReference>
<dbReference type="Proteomes" id="UP000294650">
    <property type="component" value="Unassembled WGS sequence"/>
</dbReference>
<gene>
    <name evidence="10" type="ORF">EDD68_11526</name>
</gene>
<evidence type="ECO:0000256" key="7">
    <source>
        <dbReference type="SAM" id="Phobius"/>
    </source>
</evidence>
<dbReference type="PANTHER" id="PTHR34582:SF7">
    <property type="entry name" value="UPF0702 TRANSMEMBRANE PROTEIN YDFS"/>
    <property type="match status" value="1"/>
</dbReference>
<keyword evidence="4 7" id="KW-0812">Transmembrane</keyword>
<dbReference type="Pfam" id="PF04239">
    <property type="entry name" value="DUF421"/>
    <property type="match status" value="1"/>
</dbReference>
<dbReference type="Gene3D" id="3.30.240.20">
    <property type="entry name" value="bsu07140 like domains"/>
    <property type="match status" value="2"/>
</dbReference>
<name>A0A4R3MWT0_9BACI</name>
<dbReference type="GO" id="GO:0005886">
    <property type="term" value="C:plasma membrane"/>
    <property type="evidence" value="ECO:0007669"/>
    <property type="project" value="UniProtKB-SubCell"/>
</dbReference>
<dbReference type="Pfam" id="PF20730">
    <property type="entry name" value="YetF_N"/>
    <property type="match status" value="1"/>
</dbReference>
<feature type="domain" description="YetF-like N-terminal transmembrane" evidence="9">
    <location>
        <begin position="4"/>
        <end position="78"/>
    </location>
</feature>
<evidence type="ECO:0000256" key="2">
    <source>
        <dbReference type="ARBA" id="ARBA00006448"/>
    </source>
</evidence>
<feature type="transmembrane region" description="Helical" evidence="7">
    <location>
        <begin position="59"/>
        <end position="81"/>
    </location>
</feature>
<evidence type="ECO:0000256" key="5">
    <source>
        <dbReference type="ARBA" id="ARBA00022989"/>
    </source>
</evidence>
<dbReference type="EMBL" id="SMAN01000015">
    <property type="protein sequence ID" value="TCT19976.1"/>
    <property type="molecule type" value="Genomic_DNA"/>
</dbReference>
<evidence type="ECO:0000256" key="3">
    <source>
        <dbReference type="ARBA" id="ARBA00022475"/>
    </source>
</evidence>
<dbReference type="InterPro" id="IPR007353">
    <property type="entry name" value="DUF421"/>
</dbReference>
<keyword evidence="3" id="KW-1003">Cell membrane</keyword>
<accession>A0A4R3MWT0</accession>
<evidence type="ECO:0000259" key="9">
    <source>
        <dbReference type="Pfam" id="PF20730"/>
    </source>
</evidence>
<keyword evidence="6 7" id="KW-0472">Membrane</keyword>
<sequence>MPTYLEMIIRAVAIFFILFILARILGKKQISQLTFFDYVTGIAIGSMAASVAIRQDQSFLYGFIGLSVFTGLSLLFSFLSLKSLTMRDLIEGNPTVLVQNGEVLEDNLKKVRLTHADLMMGLRRQNVFKLSDVETAILETNGRISVMKKSQNQPLTPKDIGLSVLEESSPSLVIVDGHVLEKRLSYLGYTKEWLKGEVMKQGASEFEDVFLAQIDSQGNVYVDLRKDQNRSEKVPQKPLLAAQLRKVQADLEMFALQTNDQNAKQMYYNQSKELDKVIQMVNPYMKQ</sequence>
<reference evidence="10 11" key="1">
    <citation type="submission" date="2019-03" db="EMBL/GenBank/DDBJ databases">
        <title>Genomic Encyclopedia of Type Strains, Phase IV (KMG-IV): sequencing the most valuable type-strain genomes for metagenomic binning, comparative biology and taxonomic classification.</title>
        <authorList>
            <person name="Goeker M."/>
        </authorList>
    </citation>
    <scope>NUCLEOTIDE SEQUENCE [LARGE SCALE GENOMIC DNA]</scope>
    <source>
        <strain evidence="10 11">DSM 25894</strain>
    </source>
</reference>
<feature type="transmembrane region" description="Helical" evidence="7">
    <location>
        <begin position="7"/>
        <end position="26"/>
    </location>
</feature>
<evidence type="ECO:0000256" key="6">
    <source>
        <dbReference type="ARBA" id="ARBA00023136"/>
    </source>
</evidence>
<evidence type="ECO:0000256" key="1">
    <source>
        <dbReference type="ARBA" id="ARBA00004651"/>
    </source>
</evidence>
<protein>
    <submittedName>
        <fullName evidence="10">Uncharacterized membrane protein YcaP (DUF421 family)</fullName>
    </submittedName>
</protein>
<evidence type="ECO:0000313" key="10">
    <source>
        <dbReference type="EMBL" id="TCT19976.1"/>
    </source>
</evidence>
<feature type="domain" description="YetF C-terminal" evidence="8">
    <location>
        <begin position="82"/>
        <end position="214"/>
    </location>
</feature>
<feature type="transmembrane region" description="Helical" evidence="7">
    <location>
        <begin position="33"/>
        <end position="53"/>
    </location>
</feature>
<dbReference type="Pfam" id="PF07870">
    <property type="entry name" value="DUF1657"/>
    <property type="match status" value="1"/>
</dbReference>
<dbReference type="PANTHER" id="PTHR34582">
    <property type="entry name" value="UPF0702 TRANSMEMBRANE PROTEIN YCAP"/>
    <property type="match status" value="1"/>
</dbReference>
<evidence type="ECO:0000313" key="11">
    <source>
        <dbReference type="Proteomes" id="UP000294650"/>
    </source>
</evidence>
<organism evidence="10 11">
    <name type="scientific">Melghiribacillus thermohalophilus</name>
    <dbReference type="NCBI Taxonomy" id="1324956"/>
    <lineage>
        <taxon>Bacteria</taxon>
        <taxon>Bacillati</taxon>
        <taxon>Bacillota</taxon>
        <taxon>Bacilli</taxon>
        <taxon>Bacillales</taxon>
        <taxon>Bacillaceae</taxon>
        <taxon>Melghiribacillus</taxon>
    </lineage>
</organism>
<dbReference type="InterPro" id="IPR023090">
    <property type="entry name" value="UPF0702_alpha/beta_dom_sf"/>
</dbReference>
<keyword evidence="5 7" id="KW-1133">Transmembrane helix</keyword>
<dbReference type="OrthoDB" id="9778331at2"/>
<dbReference type="InterPro" id="IPR012452">
    <property type="entry name" value="DUF1657"/>
</dbReference>
<dbReference type="InterPro" id="IPR048454">
    <property type="entry name" value="YetF_N"/>
</dbReference>
<keyword evidence="11" id="KW-1185">Reference proteome</keyword>
<comment type="subcellular location">
    <subcellularLocation>
        <location evidence="1">Cell membrane</location>
        <topology evidence="1">Multi-pass membrane protein</topology>
    </subcellularLocation>
</comment>
<dbReference type="AlphaFoldDB" id="A0A4R3MWT0"/>
<comment type="similarity">
    <text evidence="2">Belongs to the UPF0702 family.</text>
</comment>
<proteinExistence type="inferred from homology"/>
<evidence type="ECO:0000259" key="8">
    <source>
        <dbReference type="Pfam" id="PF04239"/>
    </source>
</evidence>